<keyword evidence="3" id="KW-1185">Reference proteome</keyword>
<proteinExistence type="predicted"/>
<accession>A0ABV4NU15</accession>
<organism evidence="2 3">
    <name type="scientific">Microbulbifer echini</name>
    <dbReference type="NCBI Taxonomy" id="1529067"/>
    <lineage>
        <taxon>Bacteria</taxon>
        <taxon>Pseudomonadati</taxon>
        <taxon>Pseudomonadota</taxon>
        <taxon>Gammaproteobacteria</taxon>
        <taxon>Cellvibrionales</taxon>
        <taxon>Microbulbiferaceae</taxon>
        <taxon>Microbulbifer</taxon>
    </lineage>
</organism>
<dbReference type="EMBL" id="JBGMEL010000024">
    <property type="protein sequence ID" value="MFA0792416.1"/>
    <property type="molecule type" value="Genomic_DNA"/>
</dbReference>
<reference evidence="2 3" key="1">
    <citation type="submission" date="2024-08" db="EMBL/GenBank/DDBJ databases">
        <authorList>
            <person name="Ishaq N."/>
        </authorList>
    </citation>
    <scope>NUCLEOTIDE SEQUENCE [LARGE SCALE GENOMIC DNA]</scope>
    <source>
        <strain evidence="2 3">JCM 30400</strain>
    </source>
</reference>
<dbReference type="RefSeq" id="WP_371844792.1">
    <property type="nucleotide sequence ID" value="NZ_JBGMEL010000024.1"/>
</dbReference>
<comment type="caution">
    <text evidence="2">The sequence shown here is derived from an EMBL/GenBank/DDBJ whole genome shotgun (WGS) entry which is preliminary data.</text>
</comment>
<sequence>MNDKERYEQAKKEAEERAKELFKPLPEDIKEELEKDSTLGSPENLIDRSDEEE</sequence>
<evidence type="ECO:0000313" key="2">
    <source>
        <dbReference type="EMBL" id="MFA0792416.1"/>
    </source>
</evidence>
<name>A0ABV4NU15_9GAMM</name>
<dbReference type="Proteomes" id="UP001569414">
    <property type="component" value="Unassembled WGS sequence"/>
</dbReference>
<feature type="compositionally biased region" description="Basic and acidic residues" evidence="1">
    <location>
        <begin position="1"/>
        <end position="37"/>
    </location>
</feature>
<feature type="region of interest" description="Disordered" evidence="1">
    <location>
        <begin position="1"/>
        <end position="53"/>
    </location>
</feature>
<gene>
    <name evidence="2" type="ORF">ACCI51_17905</name>
</gene>
<protein>
    <submittedName>
        <fullName evidence="2">Uncharacterized protein</fullName>
    </submittedName>
</protein>
<evidence type="ECO:0000256" key="1">
    <source>
        <dbReference type="SAM" id="MobiDB-lite"/>
    </source>
</evidence>
<evidence type="ECO:0000313" key="3">
    <source>
        <dbReference type="Proteomes" id="UP001569414"/>
    </source>
</evidence>